<accession>A0ABX7BNZ2</accession>
<gene>
    <name evidence="1" type="ORF">IGS68_35165</name>
</gene>
<reference evidence="1" key="1">
    <citation type="submission" date="2021-02" db="EMBL/GenBank/DDBJ databases">
        <title>Skermanella TT6 skin isolate.</title>
        <authorList>
            <person name="Lee K."/>
            <person name="Ganzorig M."/>
        </authorList>
    </citation>
    <scope>NUCLEOTIDE SEQUENCE</scope>
    <source>
        <strain evidence="1">TT6</strain>
    </source>
</reference>
<keyword evidence="2" id="KW-1185">Reference proteome</keyword>
<keyword evidence="1" id="KW-0614">Plasmid</keyword>
<organism evidence="1 2">
    <name type="scientific">Skermanella cutis</name>
    <dbReference type="NCBI Taxonomy" id="2775420"/>
    <lineage>
        <taxon>Bacteria</taxon>
        <taxon>Pseudomonadati</taxon>
        <taxon>Pseudomonadota</taxon>
        <taxon>Alphaproteobacteria</taxon>
        <taxon>Rhodospirillales</taxon>
        <taxon>Azospirillaceae</taxon>
        <taxon>Skermanella</taxon>
    </lineage>
</organism>
<evidence type="ECO:0000313" key="1">
    <source>
        <dbReference type="EMBL" id="QQP94053.1"/>
    </source>
</evidence>
<dbReference type="RefSeq" id="WP_201083956.1">
    <property type="nucleotide sequence ID" value="NZ_CP067425.2"/>
</dbReference>
<evidence type="ECO:0000313" key="2">
    <source>
        <dbReference type="Proteomes" id="UP000595197"/>
    </source>
</evidence>
<geneLocation type="plasmid" evidence="1 2">
    <name>pTT6-5</name>
</geneLocation>
<dbReference type="Proteomes" id="UP000595197">
    <property type="component" value="Plasmid pTT6-5"/>
</dbReference>
<protein>
    <submittedName>
        <fullName evidence="1">Uncharacterized protein</fullName>
    </submittedName>
</protein>
<dbReference type="EMBL" id="CP067425">
    <property type="protein sequence ID" value="QQP94053.1"/>
    <property type="molecule type" value="Genomic_DNA"/>
</dbReference>
<sequence length="70" mass="7969">MQRAVALAYRTARRLRLLEVDAWRAARGEVMRLRPDLDEAEAGRRATAIIAWASNTHAAWFWSGVARCET</sequence>
<proteinExistence type="predicted"/>
<name>A0ABX7BNZ2_9PROT</name>